<dbReference type="RefSeq" id="WP_135620803.1">
    <property type="nucleotide sequence ID" value="NZ_RQGG01000047.1"/>
</dbReference>
<keyword evidence="1" id="KW-1133">Transmembrane helix</keyword>
<feature type="transmembrane region" description="Helical" evidence="1">
    <location>
        <begin position="7"/>
        <end position="28"/>
    </location>
</feature>
<name>A0A4R9JNM1_9LEPT</name>
<reference evidence="2" key="1">
    <citation type="journal article" date="2019" name="PLoS Negl. Trop. Dis.">
        <title>Revisiting the worldwide diversity of Leptospira species in the environment.</title>
        <authorList>
            <person name="Vincent A.T."/>
            <person name="Schiettekatte O."/>
            <person name="Bourhy P."/>
            <person name="Veyrier F.J."/>
            <person name="Picardeau M."/>
        </authorList>
    </citation>
    <scope>NUCLEOTIDE SEQUENCE [LARGE SCALE GENOMIC DNA]</scope>
    <source>
        <strain evidence="2">201702454</strain>
    </source>
</reference>
<keyword evidence="1" id="KW-0472">Membrane</keyword>
<dbReference type="AlphaFoldDB" id="A0A4R9JNM1"/>
<gene>
    <name evidence="2" type="ORF">EHQ59_16095</name>
</gene>
<feature type="transmembrane region" description="Helical" evidence="1">
    <location>
        <begin position="34"/>
        <end position="55"/>
    </location>
</feature>
<dbReference type="Proteomes" id="UP000297609">
    <property type="component" value="Unassembled WGS sequence"/>
</dbReference>
<accession>A0A4R9JNM1</accession>
<evidence type="ECO:0000256" key="1">
    <source>
        <dbReference type="SAM" id="Phobius"/>
    </source>
</evidence>
<evidence type="ECO:0000313" key="2">
    <source>
        <dbReference type="EMBL" id="TGL48154.1"/>
    </source>
</evidence>
<organism evidence="2 3">
    <name type="scientific">Leptospira kemamanensis</name>
    <dbReference type="NCBI Taxonomy" id="2484942"/>
    <lineage>
        <taxon>Bacteria</taxon>
        <taxon>Pseudomonadati</taxon>
        <taxon>Spirochaetota</taxon>
        <taxon>Spirochaetia</taxon>
        <taxon>Leptospirales</taxon>
        <taxon>Leptospiraceae</taxon>
        <taxon>Leptospira</taxon>
    </lineage>
</organism>
<dbReference type="OrthoDB" id="331624at2"/>
<comment type="caution">
    <text evidence="2">The sequence shown here is derived from an EMBL/GenBank/DDBJ whole genome shotgun (WGS) entry which is preliminary data.</text>
</comment>
<proteinExistence type="predicted"/>
<dbReference type="EMBL" id="RQGG01000047">
    <property type="protein sequence ID" value="TGL48154.1"/>
    <property type="molecule type" value="Genomic_DNA"/>
</dbReference>
<protein>
    <submittedName>
        <fullName evidence="2">Uncharacterized protein</fullName>
    </submittedName>
</protein>
<sequence length="88" mass="10412">MYQLSEVLNLVFDSIGLLILIRLYWLGLIPNYKFLLLGFLCIWFSNIFTVIEGCYFPDFFNLLEHSFYFLSSICFLISLRKELLVPVT</sequence>
<keyword evidence="3" id="KW-1185">Reference proteome</keyword>
<keyword evidence="1" id="KW-0812">Transmembrane</keyword>
<evidence type="ECO:0000313" key="3">
    <source>
        <dbReference type="Proteomes" id="UP000297609"/>
    </source>
</evidence>